<protein>
    <recommendedName>
        <fullName evidence="3">DUF2313 domain-containing protein</fullName>
    </recommendedName>
</protein>
<accession>M9L9U1</accession>
<evidence type="ECO:0000313" key="2">
    <source>
        <dbReference type="Proteomes" id="UP000029453"/>
    </source>
</evidence>
<comment type="caution">
    <text evidence="1">The sequence shown here is derived from an EMBL/GenBank/DDBJ whole genome shotgun (WGS) entry which is preliminary data.</text>
</comment>
<gene>
    <name evidence="1" type="ORF">PPOP_1624</name>
</gene>
<proteinExistence type="predicted"/>
<evidence type="ECO:0000313" key="1">
    <source>
        <dbReference type="EMBL" id="GAC42267.1"/>
    </source>
</evidence>
<reference evidence="1 2" key="1">
    <citation type="submission" date="2012-10" db="EMBL/GenBank/DDBJ databases">
        <title>Draft Genome Sequence of Paenibacillus popilliae ATCC 14706T.</title>
        <authorList>
            <person name="Iiyama K."/>
            <person name="Mori K."/>
            <person name="Mon H."/>
            <person name="Chieda Y."/>
            <person name="Lee J.M."/>
            <person name="Kusakabe T."/>
            <person name="Tashiro K."/>
            <person name="Asano S."/>
            <person name="Yasunaga-Aoki C."/>
            <person name="Shimizu S."/>
        </authorList>
    </citation>
    <scope>NUCLEOTIDE SEQUENCE [LARGE SCALE GENOMIC DNA]</scope>
    <source>
        <strain evidence="1 2">ATCC 14706</strain>
    </source>
</reference>
<sequence length="195" mass="22257">MANRILKHLPEFYGDIEDLAELADTESIELNALEGKIHQLFADQFVLTSSIEGIRRREAMLSIQADPATESFEFRRQRIINRYQMKPPFSVRFLQQQLDALVGKGRTVVSLDDLNYTMTITTSTDDAPLFREVEHSVGVVKPTNIVYHQNTALADCIKLIERIAKKTVIWNYKLDGSWSLGEKPFASFGHEEVLN</sequence>
<dbReference type="Proteomes" id="UP000029453">
    <property type="component" value="Unassembled WGS sequence"/>
</dbReference>
<dbReference type="RefSeq" id="WP_006285673.1">
    <property type="nucleotide sequence ID" value="NZ_BALG01000084.1"/>
</dbReference>
<organism evidence="1 2">
    <name type="scientific">Paenibacillus popilliae ATCC 14706</name>
    <dbReference type="NCBI Taxonomy" id="1212764"/>
    <lineage>
        <taxon>Bacteria</taxon>
        <taxon>Bacillati</taxon>
        <taxon>Bacillota</taxon>
        <taxon>Bacilli</taxon>
        <taxon>Bacillales</taxon>
        <taxon>Paenibacillaceae</taxon>
        <taxon>Paenibacillus</taxon>
    </lineage>
</organism>
<keyword evidence="2" id="KW-1185">Reference proteome</keyword>
<dbReference type="InterPro" id="IPR018755">
    <property type="entry name" value="Phage_Mu_Gp48"/>
</dbReference>
<name>M9L9U1_PAEPP</name>
<evidence type="ECO:0008006" key="3">
    <source>
        <dbReference type="Google" id="ProtNLM"/>
    </source>
</evidence>
<dbReference type="AlphaFoldDB" id="M9L9U1"/>
<dbReference type="Pfam" id="PF10076">
    <property type="entry name" value="Phage_Mu_Gp48"/>
    <property type="match status" value="1"/>
</dbReference>
<dbReference type="EMBL" id="BALG01000084">
    <property type="protein sequence ID" value="GAC42267.1"/>
    <property type="molecule type" value="Genomic_DNA"/>
</dbReference>
<dbReference type="OrthoDB" id="2633045at2"/>